<dbReference type="OrthoDB" id="166900at2"/>
<evidence type="ECO:0000256" key="8">
    <source>
        <dbReference type="SAM" id="Coils"/>
    </source>
</evidence>
<dbReference type="EMBL" id="AP012029">
    <property type="protein sequence ID" value="BAJ63534.1"/>
    <property type="molecule type" value="Genomic_DNA"/>
</dbReference>
<dbReference type="HOGENOM" id="CLU_1657188_0_0_0"/>
<dbReference type="eggNOG" id="COG1826">
    <property type="taxonomic scope" value="Bacteria"/>
</dbReference>
<evidence type="ECO:0000256" key="2">
    <source>
        <dbReference type="ARBA" id="ARBA00022448"/>
    </source>
</evidence>
<keyword evidence="12" id="KW-1185">Reference proteome</keyword>
<dbReference type="PRINTS" id="PR01506">
    <property type="entry name" value="TATBPROTEIN"/>
</dbReference>
<keyword evidence="2" id="KW-0813">Transport</keyword>
<dbReference type="STRING" id="926569.ANT_15060"/>
<dbReference type="InParanoid" id="E8N520"/>
<name>E8N520_ANATU</name>
<dbReference type="Gene3D" id="1.20.5.3310">
    <property type="match status" value="1"/>
</dbReference>
<dbReference type="AlphaFoldDB" id="E8N520"/>
<dbReference type="Proteomes" id="UP000008922">
    <property type="component" value="Chromosome"/>
</dbReference>
<dbReference type="RefSeq" id="WP_013559916.1">
    <property type="nucleotide sequence ID" value="NC_014960.1"/>
</dbReference>
<keyword evidence="4" id="KW-0653">Protein transport</keyword>
<keyword evidence="5 10" id="KW-1133">Transmembrane helix</keyword>
<sequence>MQILNIGPLELIIIFLVMFILLGPEGMIKTARQIGLWIRKVVQSPIWREIMGYSQEIRELPTKIVRETGLEEDLEEIRKSTQLTAEEVENTVKEVNREINETVKEAGKVEVNLDLNPPAKSVPLNASTSSTHGKDGTSLPVPPVQTYDKYAQSSDEEEE</sequence>
<reference evidence="11 12" key="1">
    <citation type="submission" date="2010-12" db="EMBL/GenBank/DDBJ databases">
        <title>Whole genome sequence of Anaerolinea thermophila UNI-1.</title>
        <authorList>
            <person name="Narita-Yamada S."/>
            <person name="Kishi E."/>
            <person name="Watanabe Y."/>
            <person name="Takasaki K."/>
            <person name="Ankai A."/>
            <person name="Oguchi A."/>
            <person name="Fukui S."/>
            <person name="Takahashi M."/>
            <person name="Yashiro I."/>
            <person name="Hosoyama A."/>
            <person name="Sekiguchi Y."/>
            <person name="Hanada S."/>
            <person name="Fujita N."/>
        </authorList>
    </citation>
    <scope>NUCLEOTIDE SEQUENCE [LARGE SCALE GENOMIC DNA]</scope>
    <source>
        <strain evidence="12">DSM 14523 / JCM 11388 / NBRC 100420 / UNI-1</strain>
    </source>
</reference>
<evidence type="ECO:0000256" key="1">
    <source>
        <dbReference type="ARBA" id="ARBA00004167"/>
    </source>
</evidence>
<evidence type="ECO:0000256" key="7">
    <source>
        <dbReference type="ARBA" id="ARBA00023136"/>
    </source>
</evidence>
<comment type="subcellular location">
    <subcellularLocation>
        <location evidence="1">Membrane</location>
        <topology evidence="1">Single-pass membrane protein</topology>
    </subcellularLocation>
</comment>
<proteinExistence type="predicted"/>
<dbReference type="KEGG" id="atm:ANT_15060"/>
<keyword evidence="3 10" id="KW-0812">Transmembrane</keyword>
<evidence type="ECO:0000313" key="11">
    <source>
        <dbReference type="EMBL" id="BAJ63534.1"/>
    </source>
</evidence>
<gene>
    <name evidence="11" type="ordered locus">ANT_15060</name>
</gene>
<evidence type="ECO:0000256" key="5">
    <source>
        <dbReference type="ARBA" id="ARBA00022989"/>
    </source>
</evidence>
<keyword evidence="7 10" id="KW-0472">Membrane</keyword>
<keyword evidence="6" id="KW-0811">Translocation</keyword>
<evidence type="ECO:0000256" key="6">
    <source>
        <dbReference type="ARBA" id="ARBA00023010"/>
    </source>
</evidence>
<feature type="coiled-coil region" evidence="8">
    <location>
        <begin position="71"/>
        <end position="105"/>
    </location>
</feature>
<dbReference type="InterPro" id="IPR003369">
    <property type="entry name" value="TatA/B/E"/>
</dbReference>
<keyword evidence="8" id="KW-0175">Coiled coil</keyword>
<evidence type="ECO:0000256" key="10">
    <source>
        <dbReference type="SAM" id="Phobius"/>
    </source>
</evidence>
<evidence type="ECO:0000256" key="3">
    <source>
        <dbReference type="ARBA" id="ARBA00022692"/>
    </source>
</evidence>
<evidence type="ECO:0000313" key="12">
    <source>
        <dbReference type="Proteomes" id="UP000008922"/>
    </source>
</evidence>
<evidence type="ECO:0000256" key="4">
    <source>
        <dbReference type="ARBA" id="ARBA00022927"/>
    </source>
</evidence>
<accession>E8N520</accession>
<organism evidence="11 12">
    <name type="scientific">Anaerolinea thermophila (strain DSM 14523 / JCM 11388 / NBRC 100420 / UNI-1)</name>
    <dbReference type="NCBI Taxonomy" id="926569"/>
    <lineage>
        <taxon>Bacteria</taxon>
        <taxon>Bacillati</taxon>
        <taxon>Chloroflexota</taxon>
        <taxon>Anaerolineae</taxon>
        <taxon>Anaerolineales</taxon>
        <taxon>Anaerolineaceae</taxon>
        <taxon>Anaerolinea</taxon>
    </lineage>
</organism>
<dbReference type="Pfam" id="PF02416">
    <property type="entry name" value="TatA_B_E"/>
    <property type="match status" value="1"/>
</dbReference>
<evidence type="ECO:0000256" key="9">
    <source>
        <dbReference type="SAM" id="MobiDB-lite"/>
    </source>
</evidence>
<feature type="region of interest" description="Disordered" evidence="9">
    <location>
        <begin position="115"/>
        <end position="159"/>
    </location>
</feature>
<protein>
    <submittedName>
        <fullName evidence="11">Sec-independent translocation TatB</fullName>
    </submittedName>
</protein>
<feature type="transmembrane region" description="Helical" evidence="10">
    <location>
        <begin position="6"/>
        <end position="23"/>
    </location>
</feature>